<evidence type="ECO:0000256" key="1">
    <source>
        <dbReference type="SAM" id="MobiDB-lite"/>
    </source>
</evidence>
<reference evidence="2" key="1">
    <citation type="submission" date="2020-04" db="EMBL/GenBank/DDBJ databases">
        <authorList>
            <person name="Alioto T."/>
            <person name="Alioto T."/>
            <person name="Gomez Garrido J."/>
        </authorList>
    </citation>
    <scope>NUCLEOTIDE SEQUENCE</scope>
    <source>
        <strain evidence="2">A484AB</strain>
    </source>
</reference>
<keyword evidence="3" id="KW-1185">Reference proteome</keyword>
<sequence length="550" mass="62419">MAEVNSTYVSILNRYRVQISETANYRKHLKKLLSERLPSVQFVKSLCKNEPDRIVLPRAVSKGIELRCSLMDNSETIGRLKNIADILHKEMIQHRKIGRSTAILKNSRTLHSFCFFSVISSLVAMFSKLQEFAMKRWIKLLMLLASFLSRILEAIARVRDKSLIDNLSEVYIGSDYKKILELEKHVEQSVLQRMKETVDNIDLLEDTPTGQNTFHGTVIVLNQQAEDGEPVNPPLVLPDKLLSPAPNLISNDFHHTWALANYFGTDDDDDETPESRHVENEEEQVNEEEQQIIEDQEGEVDRETARNLSDSILSVKEPIRKSKKLAKEVMPTWAATKSLLLSHTSPKCVVTNSEVISPLFKTSPTDYTTLHTVLMLTQGISAWVGPERKTLITLDLDLYNRALQIQQTVGNTNWILRAGILHIVFAALHALGKTIYGSGIDTCAIKCGIYTSAALHGIYRGKAYKRSVEYHITTSLAIMMMSPEMIEIYDNIQSWYSANIKPHEDKEDNGDFAQFLMQYLEQVNSLLHIINACRSGDWEGYLAVLENVIK</sequence>
<organism evidence="2 3">
    <name type="scientific">Paramuricea clavata</name>
    <name type="common">Red gorgonian</name>
    <name type="synonym">Violescent sea-whip</name>
    <dbReference type="NCBI Taxonomy" id="317549"/>
    <lineage>
        <taxon>Eukaryota</taxon>
        <taxon>Metazoa</taxon>
        <taxon>Cnidaria</taxon>
        <taxon>Anthozoa</taxon>
        <taxon>Octocorallia</taxon>
        <taxon>Malacalcyonacea</taxon>
        <taxon>Plexauridae</taxon>
        <taxon>Paramuricea</taxon>
    </lineage>
</organism>
<evidence type="ECO:0000313" key="2">
    <source>
        <dbReference type="EMBL" id="CAB3986726.1"/>
    </source>
</evidence>
<feature type="region of interest" description="Disordered" evidence="1">
    <location>
        <begin position="264"/>
        <end position="305"/>
    </location>
</feature>
<dbReference type="AlphaFoldDB" id="A0A7D9DKA4"/>
<name>A0A7D9DKA4_PARCT</name>
<proteinExistence type="predicted"/>
<accession>A0A7D9DKA4</accession>
<protein>
    <submittedName>
        <fullName evidence="2">Uncharacterized protein</fullName>
    </submittedName>
</protein>
<dbReference type="Proteomes" id="UP001152795">
    <property type="component" value="Unassembled WGS sequence"/>
</dbReference>
<comment type="caution">
    <text evidence="2">The sequence shown here is derived from an EMBL/GenBank/DDBJ whole genome shotgun (WGS) entry which is preliminary data.</text>
</comment>
<dbReference type="PANTHER" id="PTHR47018:SF3">
    <property type="entry name" value="MYCBP-ASSOCIATED PROTEIN"/>
    <property type="match status" value="1"/>
</dbReference>
<gene>
    <name evidence="2" type="ORF">PACLA_8A039301</name>
</gene>
<dbReference type="OrthoDB" id="5984884at2759"/>
<feature type="compositionally biased region" description="Acidic residues" evidence="1">
    <location>
        <begin position="280"/>
        <end position="298"/>
    </location>
</feature>
<dbReference type="PANTHER" id="PTHR47018">
    <property type="entry name" value="CXC DOMAIN-CONTAINING PROTEIN-RELATED"/>
    <property type="match status" value="1"/>
</dbReference>
<evidence type="ECO:0000313" key="3">
    <source>
        <dbReference type="Proteomes" id="UP001152795"/>
    </source>
</evidence>
<dbReference type="EMBL" id="CACRXK020001062">
    <property type="protein sequence ID" value="CAB3986726.1"/>
    <property type="molecule type" value="Genomic_DNA"/>
</dbReference>